<dbReference type="PANTHER" id="PTHR43135:SF3">
    <property type="entry name" value="ALPHA-D-RIBOSE 1-METHYLPHOSPHONATE 5-TRIPHOSPHATE DIPHOSPHATASE"/>
    <property type="match status" value="1"/>
</dbReference>
<name>A0A9W9WCB7_9EURO</name>
<dbReference type="RefSeq" id="XP_056494701.1">
    <property type="nucleotide sequence ID" value="XM_056624836.1"/>
</dbReference>
<sequence length="107" mass="11417">MMTKDYGVFLTPTLVTYAAMAAPEFSGFLPLVSAKKNRAGFDKSLHALGLASKIGVNICFGTDLLGPLHYAHSKDLAIQSTVQSNLEILRSATTTPARVLGQDSFLS</sequence>
<dbReference type="GeneID" id="81363816"/>
<dbReference type="EMBL" id="JAPZBU010000002">
    <property type="protein sequence ID" value="KAJ5414855.1"/>
    <property type="molecule type" value="Genomic_DNA"/>
</dbReference>
<dbReference type="PANTHER" id="PTHR43135">
    <property type="entry name" value="ALPHA-D-RIBOSE 1-METHYLPHOSPHONATE 5-TRIPHOSPHATE DIPHOSPHATASE"/>
    <property type="match status" value="1"/>
</dbReference>
<dbReference type="Gene3D" id="3.20.20.140">
    <property type="entry name" value="Metal-dependent hydrolases"/>
    <property type="match status" value="1"/>
</dbReference>
<organism evidence="1 2">
    <name type="scientific">Penicillium cosmopolitanum</name>
    <dbReference type="NCBI Taxonomy" id="1131564"/>
    <lineage>
        <taxon>Eukaryota</taxon>
        <taxon>Fungi</taxon>
        <taxon>Dikarya</taxon>
        <taxon>Ascomycota</taxon>
        <taxon>Pezizomycotina</taxon>
        <taxon>Eurotiomycetes</taxon>
        <taxon>Eurotiomycetidae</taxon>
        <taxon>Eurotiales</taxon>
        <taxon>Aspergillaceae</taxon>
        <taxon>Penicillium</taxon>
    </lineage>
</organism>
<dbReference type="OrthoDB" id="5595695at2759"/>
<dbReference type="InterPro" id="IPR032466">
    <property type="entry name" value="Metal_Hydrolase"/>
</dbReference>
<proteinExistence type="predicted"/>
<reference evidence="1" key="1">
    <citation type="submission" date="2022-12" db="EMBL/GenBank/DDBJ databases">
        <authorList>
            <person name="Petersen C."/>
        </authorList>
    </citation>
    <scope>NUCLEOTIDE SEQUENCE</scope>
    <source>
        <strain evidence="1">IBT 29677</strain>
    </source>
</reference>
<dbReference type="AlphaFoldDB" id="A0A9W9WCB7"/>
<dbReference type="SUPFAM" id="SSF51556">
    <property type="entry name" value="Metallo-dependent hydrolases"/>
    <property type="match status" value="1"/>
</dbReference>
<evidence type="ECO:0000313" key="1">
    <source>
        <dbReference type="EMBL" id="KAJ5414855.1"/>
    </source>
</evidence>
<dbReference type="InterPro" id="IPR051781">
    <property type="entry name" value="Metallo-dep_Hydrolase"/>
</dbReference>
<evidence type="ECO:0000313" key="2">
    <source>
        <dbReference type="Proteomes" id="UP001147747"/>
    </source>
</evidence>
<keyword evidence="2" id="KW-1185">Reference proteome</keyword>
<reference evidence="1" key="2">
    <citation type="journal article" date="2023" name="IMA Fungus">
        <title>Comparative genomic study of the Penicillium genus elucidates a diverse pangenome and 15 lateral gene transfer events.</title>
        <authorList>
            <person name="Petersen C."/>
            <person name="Sorensen T."/>
            <person name="Nielsen M.R."/>
            <person name="Sondergaard T.E."/>
            <person name="Sorensen J.L."/>
            <person name="Fitzpatrick D.A."/>
            <person name="Frisvad J.C."/>
            <person name="Nielsen K.L."/>
        </authorList>
    </citation>
    <scope>NUCLEOTIDE SEQUENCE</scope>
    <source>
        <strain evidence="1">IBT 29677</strain>
    </source>
</reference>
<gene>
    <name evidence="1" type="ORF">N7509_000189</name>
</gene>
<comment type="caution">
    <text evidence="1">The sequence shown here is derived from an EMBL/GenBank/DDBJ whole genome shotgun (WGS) entry which is preliminary data.</text>
</comment>
<accession>A0A9W9WCB7</accession>
<evidence type="ECO:0008006" key="3">
    <source>
        <dbReference type="Google" id="ProtNLM"/>
    </source>
</evidence>
<protein>
    <recommendedName>
        <fullName evidence="3">Amidohydrolase-related domain-containing protein</fullName>
    </recommendedName>
</protein>
<dbReference type="Proteomes" id="UP001147747">
    <property type="component" value="Unassembled WGS sequence"/>
</dbReference>